<dbReference type="PRINTS" id="PR00463">
    <property type="entry name" value="EP450I"/>
</dbReference>
<evidence type="ECO:0000313" key="11">
    <source>
        <dbReference type="EMBL" id="KAK3045564.1"/>
    </source>
</evidence>
<dbReference type="SUPFAM" id="SSF48264">
    <property type="entry name" value="Cytochrome P450"/>
    <property type="match status" value="1"/>
</dbReference>
<evidence type="ECO:0000256" key="1">
    <source>
        <dbReference type="ARBA" id="ARBA00001971"/>
    </source>
</evidence>
<protein>
    <recommendedName>
        <fullName evidence="13">Cytochrome P450</fullName>
    </recommendedName>
</protein>
<evidence type="ECO:0000256" key="8">
    <source>
        <dbReference type="PIRSR" id="PIRSR602401-1"/>
    </source>
</evidence>
<feature type="binding site" description="axial binding residue" evidence="8">
    <location>
        <position position="448"/>
    </location>
    <ligand>
        <name>heme</name>
        <dbReference type="ChEBI" id="CHEBI:30413"/>
    </ligand>
    <ligandPart>
        <name>Fe</name>
        <dbReference type="ChEBI" id="CHEBI:18248"/>
    </ligandPart>
</feature>
<accession>A0AAJ0G8X4</accession>
<dbReference type="AlphaFoldDB" id="A0AAJ0G8X4"/>
<keyword evidence="10" id="KW-0812">Transmembrane</keyword>
<sequence>MLATHDWKGLSAMDAVGVIFGGIFLLLSAHVFYVLVLHPLARFPGPARAAISPDWIMKRWTDGHFVFTIKELHDKYGPVVRIAANQLSFSTARSWKDIYGHTPGRKAFLKGTFYEPMPGEVRNLLSESDPASHSLMRRNLSHGFSATALKSQEDLIQKFVDLFILQINGRKNPGEGLRSVDAVKWFNFLTFDIIGELAFGDTFGSLKEGKPHFWIETVFGGVQAITFQRSFEYFPLLRTLFRNCYKYKILPSRLSEPRRKMVEYASNKIEKRLKTEPERIDFLSKMIATREENGTTFRQLQSQADMMVVAGSETTATCLSGITYYLSQNKKAYEALANEVRSTFGRYEDITARATEPLPYLQAVIEEGLRIYPPIPIGLPRISPGESVDGHWIPKGAVVSVSSWASTHSEHNFHRPFDFIPERWIGKDKASGDQLFASQAFSIGSRVCLGRNLAYMEMRIILSKIFWTYDFEIVDKSLDWVASNRSFVFWEKPEMQIVFHPRSQETEGVVD</sequence>
<dbReference type="EMBL" id="JAWDJX010000198">
    <property type="protein sequence ID" value="KAK3045564.1"/>
    <property type="molecule type" value="Genomic_DNA"/>
</dbReference>
<dbReference type="GO" id="GO:0004497">
    <property type="term" value="F:monooxygenase activity"/>
    <property type="evidence" value="ECO:0007669"/>
    <property type="project" value="UniProtKB-KW"/>
</dbReference>
<evidence type="ECO:0000256" key="5">
    <source>
        <dbReference type="ARBA" id="ARBA00023002"/>
    </source>
</evidence>
<evidence type="ECO:0000256" key="4">
    <source>
        <dbReference type="ARBA" id="ARBA00022723"/>
    </source>
</evidence>
<evidence type="ECO:0000256" key="9">
    <source>
        <dbReference type="RuleBase" id="RU000461"/>
    </source>
</evidence>
<organism evidence="11 12">
    <name type="scientific">Extremus antarcticus</name>
    <dbReference type="NCBI Taxonomy" id="702011"/>
    <lineage>
        <taxon>Eukaryota</taxon>
        <taxon>Fungi</taxon>
        <taxon>Dikarya</taxon>
        <taxon>Ascomycota</taxon>
        <taxon>Pezizomycotina</taxon>
        <taxon>Dothideomycetes</taxon>
        <taxon>Dothideomycetidae</taxon>
        <taxon>Mycosphaerellales</taxon>
        <taxon>Extremaceae</taxon>
        <taxon>Extremus</taxon>
    </lineage>
</organism>
<comment type="similarity">
    <text evidence="2 9">Belongs to the cytochrome P450 family.</text>
</comment>
<name>A0AAJ0G8X4_9PEZI</name>
<keyword evidence="4 8" id="KW-0479">Metal-binding</keyword>
<dbReference type="InterPro" id="IPR002401">
    <property type="entry name" value="Cyt_P450_E_grp-I"/>
</dbReference>
<dbReference type="PROSITE" id="PS00086">
    <property type="entry name" value="CYTOCHROME_P450"/>
    <property type="match status" value="1"/>
</dbReference>
<comment type="cofactor">
    <cofactor evidence="1 8">
        <name>heme</name>
        <dbReference type="ChEBI" id="CHEBI:30413"/>
    </cofactor>
</comment>
<dbReference type="InterPro" id="IPR050121">
    <property type="entry name" value="Cytochrome_P450_monoxygenase"/>
</dbReference>
<keyword evidence="10" id="KW-0472">Membrane</keyword>
<evidence type="ECO:0000256" key="3">
    <source>
        <dbReference type="ARBA" id="ARBA00022617"/>
    </source>
</evidence>
<dbReference type="Proteomes" id="UP001271007">
    <property type="component" value="Unassembled WGS sequence"/>
</dbReference>
<evidence type="ECO:0000256" key="6">
    <source>
        <dbReference type="ARBA" id="ARBA00023004"/>
    </source>
</evidence>
<dbReference type="PANTHER" id="PTHR24305:SF29">
    <property type="entry name" value="BENZOATE-PARA-HYDROXYLASE"/>
    <property type="match status" value="1"/>
</dbReference>
<evidence type="ECO:0000256" key="2">
    <source>
        <dbReference type="ARBA" id="ARBA00010617"/>
    </source>
</evidence>
<evidence type="ECO:0000313" key="12">
    <source>
        <dbReference type="Proteomes" id="UP001271007"/>
    </source>
</evidence>
<proteinExistence type="inferred from homology"/>
<reference evidence="11" key="1">
    <citation type="submission" date="2023-04" db="EMBL/GenBank/DDBJ databases">
        <title>Black Yeasts Isolated from many extreme environments.</title>
        <authorList>
            <person name="Coleine C."/>
            <person name="Stajich J.E."/>
            <person name="Selbmann L."/>
        </authorList>
    </citation>
    <scope>NUCLEOTIDE SEQUENCE</scope>
    <source>
        <strain evidence="11">CCFEE 5312</strain>
    </source>
</reference>
<feature type="transmembrane region" description="Helical" evidence="10">
    <location>
        <begin position="12"/>
        <end position="36"/>
    </location>
</feature>
<dbReference type="InterPro" id="IPR001128">
    <property type="entry name" value="Cyt_P450"/>
</dbReference>
<dbReference type="GO" id="GO:0005506">
    <property type="term" value="F:iron ion binding"/>
    <property type="evidence" value="ECO:0007669"/>
    <property type="project" value="InterPro"/>
</dbReference>
<evidence type="ECO:0000256" key="7">
    <source>
        <dbReference type="ARBA" id="ARBA00023033"/>
    </source>
</evidence>
<dbReference type="Gene3D" id="1.10.630.10">
    <property type="entry name" value="Cytochrome P450"/>
    <property type="match status" value="1"/>
</dbReference>
<comment type="caution">
    <text evidence="11">The sequence shown here is derived from an EMBL/GenBank/DDBJ whole genome shotgun (WGS) entry which is preliminary data.</text>
</comment>
<dbReference type="PANTHER" id="PTHR24305">
    <property type="entry name" value="CYTOCHROME P450"/>
    <property type="match status" value="1"/>
</dbReference>
<keyword evidence="12" id="KW-1185">Reference proteome</keyword>
<gene>
    <name evidence="11" type="ORF">LTR09_012861</name>
</gene>
<dbReference type="GO" id="GO:0016705">
    <property type="term" value="F:oxidoreductase activity, acting on paired donors, with incorporation or reduction of molecular oxygen"/>
    <property type="evidence" value="ECO:0007669"/>
    <property type="project" value="InterPro"/>
</dbReference>
<keyword evidence="6 8" id="KW-0408">Iron</keyword>
<dbReference type="PRINTS" id="PR00385">
    <property type="entry name" value="P450"/>
</dbReference>
<dbReference type="Pfam" id="PF00067">
    <property type="entry name" value="p450"/>
    <property type="match status" value="1"/>
</dbReference>
<keyword evidence="3 8" id="KW-0349">Heme</keyword>
<evidence type="ECO:0000256" key="10">
    <source>
        <dbReference type="SAM" id="Phobius"/>
    </source>
</evidence>
<keyword evidence="10" id="KW-1133">Transmembrane helix</keyword>
<keyword evidence="5 9" id="KW-0560">Oxidoreductase</keyword>
<dbReference type="CDD" id="cd11058">
    <property type="entry name" value="CYP60B-like"/>
    <property type="match status" value="1"/>
</dbReference>
<dbReference type="InterPro" id="IPR036396">
    <property type="entry name" value="Cyt_P450_sf"/>
</dbReference>
<dbReference type="InterPro" id="IPR017972">
    <property type="entry name" value="Cyt_P450_CS"/>
</dbReference>
<keyword evidence="7 9" id="KW-0503">Monooxygenase</keyword>
<evidence type="ECO:0008006" key="13">
    <source>
        <dbReference type="Google" id="ProtNLM"/>
    </source>
</evidence>
<dbReference type="GO" id="GO:0020037">
    <property type="term" value="F:heme binding"/>
    <property type="evidence" value="ECO:0007669"/>
    <property type="project" value="InterPro"/>
</dbReference>